<evidence type="ECO:0000313" key="1">
    <source>
        <dbReference type="EMBL" id="KAF1958215.1"/>
    </source>
</evidence>
<dbReference type="Pfam" id="PF12796">
    <property type="entry name" value="Ank_2"/>
    <property type="match status" value="1"/>
</dbReference>
<protein>
    <submittedName>
        <fullName evidence="1">Uncharacterized protein</fullName>
    </submittedName>
</protein>
<reference evidence="1" key="1">
    <citation type="journal article" date="2020" name="Stud. Mycol.">
        <title>101 Dothideomycetes genomes: a test case for predicting lifestyles and emergence of pathogens.</title>
        <authorList>
            <person name="Haridas S."/>
            <person name="Albert R."/>
            <person name="Binder M."/>
            <person name="Bloem J."/>
            <person name="Labutti K."/>
            <person name="Salamov A."/>
            <person name="Andreopoulos B."/>
            <person name="Baker S."/>
            <person name="Barry K."/>
            <person name="Bills G."/>
            <person name="Bluhm B."/>
            <person name="Cannon C."/>
            <person name="Castanera R."/>
            <person name="Culley D."/>
            <person name="Daum C."/>
            <person name="Ezra D."/>
            <person name="Gonzalez J."/>
            <person name="Henrissat B."/>
            <person name="Kuo A."/>
            <person name="Liang C."/>
            <person name="Lipzen A."/>
            <person name="Lutzoni F."/>
            <person name="Magnuson J."/>
            <person name="Mondo S."/>
            <person name="Nolan M."/>
            <person name="Ohm R."/>
            <person name="Pangilinan J."/>
            <person name="Park H.-J."/>
            <person name="Ramirez L."/>
            <person name="Alfaro M."/>
            <person name="Sun H."/>
            <person name="Tritt A."/>
            <person name="Yoshinaga Y."/>
            <person name="Zwiers L.-H."/>
            <person name="Turgeon B."/>
            <person name="Goodwin S."/>
            <person name="Spatafora J."/>
            <person name="Crous P."/>
            <person name="Grigoriev I."/>
        </authorList>
    </citation>
    <scope>NUCLEOTIDE SEQUENCE</scope>
    <source>
        <strain evidence="1">CBS 675.92</strain>
    </source>
</reference>
<dbReference type="Gene3D" id="1.25.40.20">
    <property type="entry name" value="Ankyrin repeat-containing domain"/>
    <property type="match status" value="1"/>
</dbReference>
<dbReference type="InterPro" id="IPR002110">
    <property type="entry name" value="Ankyrin_rpt"/>
</dbReference>
<accession>A0A6A5U021</accession>
<dbReference type="Proteomes" id="UP000800035">
    <property type="component" value="Unassembled WGS sequence"/>
</dbReference>
<organism evidence="1 2">
    <name type="scientific">Byssothecium circinans</name>
    <dbReference type="NCBI Taxonomy" id="147558"/>
    <lineage>
        <taxon>Eukaryota</taxon>
        <taxon>Fungi</taxon>
        <taxon>Dikarya</taxon>
        <taxon>Ascomycota</taxon>
        <taxon>Pezizomycotina</taxon>
        <taxon>Dothideomycetes</taxon>
        <taxon>Pleosporomycetidae</taxon>
        <taxon>Pleosporales</taxon>
        <taxon>Massarineae</taxon>
        <taxon>Massarinaceae</taxon>
        <taxon>Byssothecium</taxon>
    </lineage>
</organism>
<dbReference type="AlphaFoldDB" id="A0A6A5U021"/>
<gene>
    <name evidence="1" type="ORF">CC80DRAFT_546453</name>
</gene>
<dbReference type="SUPFAM" id="SSF48403">
    <property type="entry name" value="Ankyrin repeat"/>
    <property type="match status" value="1"/>
</dbReference>
<dbReference type="OrthoDB" id="3671334at2759"/>
<keyword evidence="2" id="KW-1185">Reference proteome</keyword>
<dbReference type="InterPro" id="IPR036770">
    <property type="entry name" value="Ankyrin_rpt-contain_sf"/>
</dbReference>
<evidence type="ECO:0000313" key="2">
    <source>
        <dbReference type="Proteomes" id="UP000800035"/>
    </source>
</evidence>
<sequence>MQYTGLDVLHRFLTLRYSGSSPRFIHDSFATACSGGEARVNILKALLNTGEIDVNRTWFNKTPLIIAIEKMNLWAVKAVADAGANVNGSWGSSRFFDPLDYAMECGTAEIVSYLETKGAVKRGTPGWKALYQQDEMPPTKRSRLE</sequence>
<name>A0A6A5U021_9PLEO</name>
<dbReference type="EMBL" id="ML976987">
    <property type="protein sequence ID" value="KAF1958215.1"/>
    <property type="molecule type" value="Genomic_DNA"/>
</dbReference>
<proteinExistence type="predicted"/>